<proteinExistence type="predicted"/>
<keyword evidence="1" id="KW-0472">Membrane</keyword>
<gene>
    <name evidence="2" type="ORF">MON41_05870</name>
</gene>
<sequence length="61" mass="6943">MARDLPQPLLTSVQDRDIWRRARPAYQPEEGRADRSDWMSLVKAAALILVPLAMLALLLSR</sequence>
<keyword evidence="1" id="KW-0812">Transmembrane</keyword>
<protein>
    <submittedName>
        <fullName evidence="2">Uncharacterized protein</fullName>
    </submittedName>
</protein>
<dbReference type="Proteomes" id="UP001201985">
    <property type="component" value="Unassembled WGS sequence"/>
</dbReference>
<dbReference type="RefSeq" id="WP_120007522.1">
    <property type="nucleotide sequence ID" value="NZ_JALBUU010000004.1"/>
</dbReference>
<evidence type="ECO:0000256" key="1">
    <source>
        <dbReference type="SAM" id="Phobius"/>
    </source>
</evidence>
<evidence type="ECO:0000313" key="2">
    <source>
        <dbReference type="EMBL" id="MCI0753292.1"/>
    </source>
</evidence>
<dbReference type="EMBL" id="JALBUU010000004">
    <property type="protein sequence ID" value="MCI0753292.1"/>
    <property type="molecule type" value="Genomic_DNA"/>
</dbReference>
<accession>A0ABS9W1X1</accession>
<organism evidence="2 3">
    <name type="scientific">Teichococcus vastitatis</name>
    <dbReference type="NCBI Taxonomy" id="2307076"/>
    <lineage>
        <taxon>Bacteria</taxon>
        <taxon>Pseudomonadati</taxon>
        <taxon>Pseudomonadota</taxon>
        <taxon>Alphaproteobacteria</taxon>
        <taxon>Acetobacterales</taxon>
        <taxon>Roseomonadaceae</taxon>
        <taxon>Roseomonas</taxon>
    </lineage>
</organism>
<reference evidence="2 3" key="1">
    <citation type="submission" date="2022-03" db="EMBL/GenBank/DDBJ databases">
        <title>Complete genome analysis of Roseomonas KG 17.1 : a prolific producer of plant growth promoters.</title>
        <authorList>
            <person name="Saadouli I."/>
            <person name="Najjari A."/>
            <person name="Mosbah A."/>
            <person name="Ouzari H.I."/>
        </authorList>
    </citation>
    <scope>NUCLEOTIDE SEQUENCE [LARGE SCALE GENOMIC DNA]</scope>
    <source>
        <strain evidence="2 3">KG17-1</strain>
    </source>
</reference>
<keyword evidence="1" id="KW-1133">Transmembrane helix</keyword>
<keyword evidence="3" id="KW-1185">Reference proteome</keyword>
<feature type="transmembrane region" description="Helical" evidence="1">
    <location>
        <begin position="38"/>
        <end position="59"/>
    </location>
</feature>
<name>A0ABS9W1X1_9PROT</name>
<comment type="caution">
    <text evidence="2">The sequence shown here is derived from an EMBL/GenBank/DDBJ whole genome shotgun (WGS) entry which is preliminary data.</text>
</comment>
<evidence type="ECO:0000313" key="3">
    <source>
        <dbReference type="Proteomes" id="UP001201985"/>
    </source>
</evidence>